<dbReference type="PROSITE" id="PS00216">
    <property type="entry name" value="SUGAR_TRANSPORT_1"/>
    <property type="match status" value="1"/>
</dbReference>
<feature type="transmembrane region" description="Helical" evidence="8">
    <location>
        <begin position="454"/>
        <end position="473"/>
    </location>
</feature>
<dbReference type="InterPro" id="IPR036259">
    <property type="entry name" value="MFS_trans_sf"/>
</dbReference>
<dbReference type="AlphaFoldDB" id="K6Z6Q9"/>
<comment type="subcellular location">
    <subcellularLocation>
        <location evidence="1">Membrane</location>
        <topology evidence="1">Multi-pass membrane protein</topology>
    </subcellularLocation>
</comment>
<evidence type="ECO:0000256" key="1">
    <source>
        <dbReference type="ARBA" id="ARBA00004141"/>
    </source>
</evidence>
<comment type="caution">
    <text evidence="10">The sequence shown here is derived from an EMBL/GenBank/DDBJ whole genome shotgun (WGS) entry which is preliminary data.</text>
</comment>
<evidence type="ECO:0000313" key="11">
    <source>
        <dbReference type="Proteomes" id="UP000006322"/>
    </source>
</evidence>
<keyword evidence="11" id="KW-1185">Reference proteome</keyword>
<dbReference type="InterPro" id="IPR005828">
    <property type="entry name" value="MFS_sugar_transport-like"/>
</dbReference>
<evidence type="ECO:0000256" key="5">
    <source>
        <dbReference type="ARBA" id="ARBA00022989"/>
    </source>
</evidence>
<dbReference type="OrthoDB" id="5368493at2"/>
<sequence length="529" mass="58099">MNNQVRHVFFCAIVVAFGGFIFGLDAALISGTVRFISEEFSLSDLQIGAVVSAPGFGVLFALLITGMICDKYGRRLALLIIAFLYILSAVASVLAVSFEMLVTARFVGGLAFTSLSVAAMYIGEIAPPKLRGKLVAMIQINIVVGLSTAYFANYLILQASQLDADWVIAMGLNTHTWRWMLAIEIIPAIIWLILLFFIPKSPRWLVMNNHIQQANLVLQRFLSPAEAQRELAQIQHSVELGDKHALSTMEALKAMFGSKMRKAALIGLTMGVVQQITGINAIMFYAPTVFEQVGLGTNAAFFQALIVGLVSVVFTIGAVLLVDRLGRRPLVIYGLAAGTISLFMCHYAFSQATYMLSPEQISAFTREHNTLGMANMVSTAFSSDIEFKNMLQSVIGLEEFRRHEGQLMQMATNVNANMILIGVMGYIAAFHFSIGPVMWVLFSEIFPIAIRGTAIPMFALLASIVSYLVQQFFPWQLSHMGASDIFLFYAISGAIGFVILCKIMPETKNKTIEEIELDLYSPQTKASVA</sequence>
<evidence type="ECO:0000256" key="7">
    <source>
        <dbReference type="RuleBase" id="RU003346"/>
    </source>
</evidence>
<dbReference type="InterPro" id="IPR005829">
    <property type="entry name" value="Sugar_transporter_CS"/>
</dbReference>
<keyword evidence="6 8" id="KW-0472">Membrane</keyword>
<evidence type="ECO:0000256" key="8">
    <source>
        <dbReference type="SAM" id="Phobius"/>
    </source>
</evidence>
<dbReference type="STRING" id="1129793.GPLA_0940"/>
<proteinExistence type="inferred from homology"/>
<feature type="domain" description="Major facilitator superfamily (MFS) profile" evidence="9">
    <location>
        <begin position="11"/>
        <end position="508"/>
    </location>
</feature>
<feature type="transmembrane region" description="Helical" evidence="8">
    <location>
        <begin position="299"/>
        <end position="323"/>
    </location>
</feature>
<feature type="transmembrane region" description="Helical" evidence="8">
    <location>
        <begin position="45"/>
        <end position="64"/>
    </location>
</feature>
<dbReference type="Pfam" id="PF00083">
    <property type="entry name" value="Sugar_tr"/>
    <property type="match status" value="2"/>
</dbReference>
<reference evidence="11" key="1">
    <citation type="journal article" date="2014" name="Environ. Microbiol.">
        <title>Comparative genomics of the marine bacterial genus Glaciecola reveals the high degree of genomic diversity and genomic characteristic for cold adaptation.</title>
        <authorList>
            <person name="Qin Q.L."/>
            <person name="Xie B.B."/>
            <person name="Yu Y."/>
            <person name="Shu Y.L."/>
            <person name="Rong J.C."/>
            <person name="Zhang Y.J."/>
            <person name="Zhao D.L."/>
            <person name="Chen X.L."/>
            <person name="Zhang X.Y."/>
            <person name="Chen B."/>
            <person name="Zhou B.C."/>
            <person name="Zhang Y.Z."/>
        </authorList>
    </citation>
    <scope>NUCLEOTIDE SEQUENCE [LARGE SCALE GENOMIC DNA]</scope>
    <source>
        <strain evidence="11">LMG 21857</strain>
    </source>
</reference>
<feature type="transmembrane region" description="Helical" evidence="8">
    <location>
        <begin position="177"/>
        <end position="198"/>
    </location>
</feature>
<feature type="transmembrane region" description="Helical" evidence="8">
    <location>
        <begin position="485"/>
        <end position="504"/>
    </location>
</feature>
<evidence type="ECO:0000256" key="4">
    <source>
        <dbReference type="ARBA" id="ARBA00022692"/>
    </source>
</evidence>
<dbReference type="PROSITE" id="PS50850">
    <property type="entry name" value="MFS"/>
    <property type="match status" value="1"/>
</dbReference>
<protein>
    <submittedName>
        <fullName evidence="10">MFS transporter, SP family</fullName>
    </submittedName>
</protein>
<dbReference type="InterPro" id="IPR003663">
    <property type="entry name" value="Sugar/inositol_transpt"/>
</dbReference>
<feature type="transmembrane region" description="Helical" evidence="8">
    <location>
        <begin position="134"/>
        <end position="157"/>
    </location>
</feature>
<evidence type="ECO:0000313" key="10">
    <source>
        <dbReference type="EMBL" id="GAC31856.1"/>
    </source>
</evidence>
<dbReference type="PANTHER" id="PTHR48023">
    <property type="entry name" value="D-XYLOSE-PROTON SYMPORTER-LIKE 2"/>
    <property type="match status" value="1"/>
</dbReference>
<dbReference type="SUPFAM" id="SSF103473">
    <property type="entry name" value="MFS general substrate transporter"/>
    <property type="match status" value="1"/>
</dbReference>
<dbReference type="NCBIfam" id="TIGR00879">
    <property type="entry name" value="SP"/>
    <property type="match status" value="1"/>
</dbReference>
<dbReference type="GO" id="GO:0016020">
    <property type="term" value="C:membrane"/>
    <property type="evidence" value="ECO:0007669"/>
    <property type="project" value="UniProtKB-SubCell"/>
</dbReference>
<evidence type="ECO:0000256" key="3">
    <source>
        <dbReference type="ARBA" id="ARBA00022448"/>
    </source>
</evidence>
<keyword evidence="4 8" id="KW-0812">Transmembrane</keyword>
<name>K6Z6Q9_9ALTE</name>
<evidence type="ECO:0000256" key="6">
    <source>
        <dbReference type="ARBA" id="ARBA00023136"/>
    </source>
</evidence>
<feature type="transmembrane region" description="Helical" evidence="8">
    <location>
        <begin position="263"/>
        <end position="287"/>
    </location>
</feature>
<dbReference type="Proteomes" id="UP000006322">
    <property type="component" value="Unassembled WGS sequence"/>
</dbReference>
<dbReference type="PRINTS" id="PR00171">
    <property type="entry name" value="SUGRTRNSPORT"/>
</dbReference>
<evidence type="ECO:0000259" key="9">
    <source>
        <dbReference type="PROSITE" id="PS50850"/>
    </source>
</evidence>
<dbReference type="GO" id="GO:0022857">
    <property type="term" value="F:transmembrane transporter activity"/>
    <property type="evidence" value="ECO:0007669"/>
    <property type="project" value="InterPro"/>
</dbReference>
<dbReference type="PANTHER" id="PTHR48023:SF4">
    <property type="entry name" value="D-XYLOSE-PROTON SYMPORTER-LIKE 2"/>
    <property type="match status" value="1"/>
</dbReference>
<evidence type="ECO:0000256" key="2">
    <source>
        <dbReference type="ARBA" id="ARBA00010992"/>
    </source>
</evidence>
<dbReference type="InterPro" id="IPR020846">
    <property type="entry name" value="MFS_dom"/>
</dbReference>
<feature type="transmembrane region" description="Helical" evidence="8">
    <location>
        <begin position="102"/>
        <end position="122"/>
    </location>
</feature>
<organism evidence="10 11">
    <name type="scientific">Paraglaciecola polaris LMG 21857</name>
    <dbReference type="NCBI Taxonomy" id="1129793"/>
    <lineage>
        <taxon>Bacteria</taxon>
        <taxon>Pseudomonadati</taxon>
        <taxon>Pseudomonadota</taxon>
        <taxon>Gammaproteobacteria</taxon>
        <taxon>Alteromonadales</taxon>
        <taxon>Alteromonadaceae</taxon>
        <taxon>Paraglaciecola</taxon>
    </lineage>
</organism>
<feature type="transmembrane region" description="Helical" evidence="8">
    <location>
        <begin position="76"/>
        <end position="96"/>
    </location>
</feature>
<comment type="similarity">
    <text evidence="2 7">Belongs to the major facilitator superfamily. Sugar transporter (TC 2.A.1.1) family.</text>
</comment>
<feature type="transmembrane region" description="Helical" evidence="8">
    <location>
        <begin position="7"/>
        <end position="33"/>
    </location>
</feature>
<gene>
    <name evidence="10" type="ORF">GPLA_0940</name>
</gene>
<dbReference type="EMBL" id="BAER01000024">
    <property type="protein sequence ID" value="GAC31856.1"/>
    <property type="molecule type" value="Genomic_DNA"/>
</dbReference>
<feature type="transmembrane region" description="Helical" evidence="8">
    <location>
        <begin position="330"/>
        <end position="349"/>
    </location>
</feature>
<dbReference type="RefSeq" id="WP_007103660.1">
    <property type="nucleotide sequence ID" value="NZ_BAER01000024.1"/>
</dbReference>
<keyword evidence="5 8" id="KW-1133">Transmembrane helix</keyword>
<dbReference type="InterPro" id="IPR050820">
    <property type="entry name" value="MFS_Sugar_Transporter"/>
</dbReference>
<dbReference type="Gene3D" id="1.20.1250.20">
    <property type="entry name" value="MFS general substrate transporter like domains"/>
    <property type="match status" value="1"/>
</dbReference>
<feature type="transmembrane region" description="Helical" evidence="8">
    <location>
        <begin position="418"/>
        <end position="442"/>
    </location>
</feature>
<accession>K6Z6Q9</accession>
<keyword evidence="3 7" id="KW-0813">Transport</keyword>